<dbReference type="InterPro" id="IPR000719">
    <property type="entry name" value="Prot_kinase_dom"/>
</dbReference>
<dbReference type="PROSITE" id="PS00107">
    <property type="entry name" value="PROTEIN_KINASE_ATP"/>
    <property type="match status" value="1"/>
</dbReference>
<dbReference type="GO" id="GO:0007165">
    <property type="term" value="P:signal transduction"/>
    <property type="evidence" value="ECO:0007669"/>
    <property type="project" value="TreeGrafter"/>
</dbReference>
<keyword evidence="4 5" id="KW-0067">ATP-binding</keyword>
<name>A0A8J5HE45_ZINOF</name>
<dbReference type="SUPFAM" id="SSF56112">
    <property type="entry name" value="Protein kinase-like (PK-like)"/>
    <property type="match status" value="1"/>
</dbReference>
<evidence type="ECO:0000313" key="7">
    <source>
        <dbReference type="EMBL" id="KAG6519923.1"/>
    </source>
</evidence>
<evidence type="ECO:0000259" key="6">
    <source>
        <dbReference type="PROSITE" id="PS50011"/>
    </source>
</evidence>
<dbReference type="Proteomes" id="UP000734854">
    <property type="component" value="Unassembled WGS sequence"/>
</dbReference>
<dbReference type="InterPro" id="IPR008271">
    <property type="entry name" value="Ser/Thr_kinase_AS"/>
</dbReference>
<dbReference type="Gene3D" id="1.10.510.10">
    <property type="entry name" value="Transferase(Phosphotransferase) domain 1"/>
    <property type="match status" value="1"/>
</dbReference>
<evidence type="ECO:0000256" key="4">
    <source>
        <dbReference type="ARBA" id="ARBA00022840"/>
    </source>
</evidence>
<accession>A0A8J5HE45</accession>
<dbReference type="PANTHER" id="PTHR48011">
    <property type="entry name" value="CCR4-NOT TRANSCRIPTIONAL COMPLEX SUBUNIT CAF120-RELATED"/>
    <property type="match status" value="1"/>
</dbReference>
<dbReference type="GO" id="GO:0004672">
    <property type="term" value="F:protein kinase activity"/>
    <property type="evidence" value="ECO:0007669"/>
    <property type="project" value="InterPro"/>
</dbReference>
<evidence type="ECO:0000256" key="5">
    <source>
        <dbReference type="PROSITE-ProRule" id="PRU10141"/>
    </source>
</evidence>
<reference evidence="7 8" key="1">
    <citation type="submission" date="2020-08" db="EMBL/GenBank/DDBJ databases">
        <title>Plant Genome Project.</title>
        <authorList>
            <person name="Zhang R.-G."/>
        </authorList>
    </citation>
    <scope>NUCLEOTIDE SEQUENCE [LARGE SCALE GENOMIC DNA]</scope>
    <source>
        <tissue evidence="7">Rhizome</tissue>
    </source>
</reference>
<comment type="caution">
    <text evidence="7">The sequence shown here is derived from an EMBL/GenBank/DDBJ whole genome shotgun (WGS) entry which is preliminary data.</text>
</comment>
<proteinExistence type="predicted"/>
<keyword evidence="8" id="KW-1185">Reference proteome</keyword>
<organism evidence="7 8">
    <name type="scientific">Zingiber officinale</name>
    <name type="common">Ginger</name>
    <name type="synonym">Amomum zingiber</name>
    <dbReference type="NCBI Taxonomy" id="94328"/>
    <lineage>
        <taxon>Eukaryota</taxon>
        <taxon>Viridiplantae</taxon>
        <taxon>Streptophyta</taxon>
        <taxon>Embryophyta</taxon>
        <taxon>Tracheophyta</taxon>
        <taxon>Spermatophyta</taxon>
        <taxon>Magnoliopsida</taxon>
        <taxon>Liliopsida</taxon>
        <taxon>Zingiberales</taxon>
        <taxon>Zingiberaceae</taxon>
        <taxon>Zingiber</taxon>
    </lineage>
</organism>
<sequence>MNTKRRRAGGREGNKKSVGIVRIREEGRRETATLIRAPPLHRHSSFTAVGFAASSSLVQMEHGERGEPVGLFIIAMMEPVHCDQDRSGPLDDPDFGSILDSYGCHHLYGCLLAGATCPAQWGHQTAACSIGSALDDLEFGRSSFLLPYKRNVPHVSVRTVNMLFTSQRGPSPSSFPFSFPHLTQHFHPPFTHKISIPDSLPFPSITHALLDAKSVASSFRWSRGPVIGRGSSAAVSIATDIASGDVFAVKSAELSRSASLQREQRILSSLDSPYVVSCFGSEVISDSPSGGCSYNLFLEYAVRGSLADDVAKHGGRLDEAAIRSETGDILRGLAYLHSSGVVHCDVKGHNVLVGSDGTAKLADLGCARRIGEERCEIRGTPMFMAPEVARGEEQGPPADMWALGCTVIEMATGRGPWSDVSDLAAALHRIAFSPEVPEPPSWLSREGKDFLSKCLVRDPRKRWTAEQLLEHEFVSSSPKSSAEQRWESPKSVLDQTLWESLLETDECQSPDDPSKRMEQLIGVGIPRWRWDDDWATIRSNNGAVAAQSNSLKNSH</sequence>
<gene>
    <name evidence="7" type="ORF">ZIOFF_016952</name>
</gene>
<keyword evidence="1" id="KW-0808">Transferase</keyword>
<dbReference type="EMBL" id="JACMSC010000005">
    <property type="protein sequence ID" value="KAG6519923.1"/>
    <property type="molecule type" value="Genomic_DNA"/>
</dbReference>
<dbReference type="InterPro" id="IPR017441">
    <property type="entry name" value="Protein_kinase_ATP_BS"/>
</dbReference>
<dbReference type="AlphaFoldDB" id="A0A8J5HE45"/>
<dbReference type="GO" id="GO:0005524">
    <property type="term" value="F:ATP binding"/>
    <property type="evidence" value="ECO:0007669"/>
    <property type="project" value="UniProtKB-UniRule"/>
</dbReference>
<feature type="binding site" evidence="5">
    <location>
        <position position="250"/>
    </location>
    <ligand>
        <name>ATP</name>
        <dbReference type="ChEBI" id="CHEBI:30616"/>
    </ligand>
</feature>
<evidence type="ECO:0000313" key="8">
    <source>
        <dbReference type="Proteomes" id="UP000734854"/>
    </source>
</evidence>
<evidence type="ECO:0000256" key="3">
    <source>
        <dbReference type="ARBA" id="ARBA00022777"/>
    </source>
</evidence>
<dbReference type="FunFam" id="1.10.510.10:FF:000466">
    <property type="entry name" value="MAP kinase kinase kinase18"/>
    <property type="match status" value="1"/>
</dbReference>
<evidence type="ECO:0000256" key="1">
    <source>
        <dbReference type="ARBA" id="ARBA00022679"/>
    </source>
</evidence>
<feature type="domain" description="Protein kinase" evidence="6">
    <location>
        <begin position="221"/>
        <end position="474"/>
    </location>
</feature>
<dbReference type="InterPro" id="IPR052751">
    <property type="entry name" value="Plant_MAPKKK"/>
</dbReference>
<protein>
    <recommendedName>
        <fullName evidence="6">Protein kinase domain-containing protein</fullName>
    </recommendedName>
</protein>
<dbReference type="SMART" id="SM00220">
    <property type="entry name" value="S_TKc"/>
    <property type="match status" value="1"/>
</dbReference>
<keyword evidence="2 5" id="KW-0547">Nucleotide-binding</keyword>
<dbReference type="PROSITE" id="PS50011">
    <property type="entry name" value="PROTEIN_KINASE_DOM"/>
    <property type="match status" value="1"/>
</dbReference>
<dbReference type="PANTHER" id="PTHR48011:SF4">
    <property type="entry name" value="MITOGEN-ACTIVATED PROTEIN KINASE KINASE KINASE 19"/>
    <property type="match status" value="1"/>
</dbReference>
<evidence type="ECO:0000256" key="2">
    <source>
        <dbReference type="ARBA" id="ARBA00022741"/>
    </source>
</evidence>
<dbReference type="InterPro" id="IPR011009">
    <property type="entry name" value="Kinase-like_dom_sf"/>
</dbReference>
<dbReference type="CDD" id="cd06606">
    <property type="entry name" value="STKc_MAPKKK"/>
    <property type="match status" value="1"/>
</dbReference>
<dbReference type="PROSITE" id="PS00108">
    <property type="entry name" value="PROTEIN_KINASE_ST"/>
    <property type="match status" value="1"/>
</dbReference>
<dbReference type="Pfam" id="PF00069">
    <property type="entry name" value="Pkinase"/>
    <property type="match status" value="1"/>
</dbReference>
<keyword evidence="3" id="KW-0418">Kinase</keyword>